<keyword evidence="4" id="KW-0804">Transcription</keyword>
<name>A0A1G7ZGC9_9SPHI</name>
<dbReference type="Gene3D" id="1.10.10.10">
    <property type="entry name" value="Winged helix-like DNA-binding domain superfamily/Winged helix DNA-binding domain"/>
    <property type="match status" value="1"/>
</dbReference>
<dbReference type="AlphaFoldDB" id="A0A1G7ZGC9"/>
<dbReference type="InterPro" id="IPR013324">
    <property type="entry name" value="RNA_pol_sigma_r3/r4-like"/>
</dbReference>
<dbReference type="InterPro" id="IPR013325">
    <property type="entry name" value="RNA_pol_sigma_r2"/>
</dbReference>
<organism evidence="6 7">
    <name type="scientific">Mucilaginibacter gossypii</name>
    <dbReference type="NCBI Taxonomy" id="551996"/>
    <lineage>
        <taxon>Bacteria</taxon>
        <taxon>Pseudomonadati</taxon>
        <taxon>Bacteroidota</taxon>
        <taxon>Sphingobacteriia</taxon>
        <taxon>Sphingobacteriales</taxon>
        <taxon>Sphingobacteriaceae</taxon>
        <taxon>Mucilaginibacter</taxon>
    </lineage>
</organism>
<evidence type="ECO:0000313" key="7">
    <source>
        <dbReference type="Proteomes" id="UP000199705"/>
    </source>
</evidence>
<proteinExistence type="inferred from homology"/>
<dbReference type="STRING" id="551996.SAMN05192573_106242"/>
<comment type="similarity">
    <text evidence="1">Belongs to the sigma-70 factor family. ECF subfamily.</text>
</comment>
<gene>
    <name evidence="6" type="ORF">SAMN05192573_106242</name>
</gene>
<evidence type="ECO:0000256" key="2">
    <source>
        <dbReference type="ARBA" id="ARBA00023015"/>
    </source>
</evidence>
<evidence type="ECO:0000313" key="6">
    <source>
        <dbReference type="EMBL" id="SDH07758.1"/>
    </source>
</evidence>
<keyword evidence="3" id="KW-0731">Sigma factor</keyword>
<dbReference type="PANTHER" id="PTHR43133">
    <property type="entry name" value="RNA POLYMERASE ECF-TYPE SIGMA FACTO"/>
    <property type="match status" value="1"/>
</dbReference>
<dbReference type="InterPro" id="IPR013249">
    <property type="entry name" value="RNA_pol_sigma70_r4_t2"/>
</dbReference>
<dbReference type="PANTHER" id="PTHR43133:SF46">
    <property type="entry name" value="RNA POLYMERASE SIGMA-70 FACTOR ECF SUBFAMILY"/>
    <property type="match status" value="1"/>
</dbReference>
<dbReference type="NCBIfam" id="TIGR02937">
    <property type="entry name" value="sigma70-ECF"/>
    <property type="match status" value="1"/>
</dbReference>
<evidence type="ECO:0000256" key="4">
    <source>
        <dbReference type="ARBA" id="ARBA00023163"/>
    </source>
</evidence>
<dbReference type="GO" id="GO:0003677">
    <property type="term" value="F:DNA binding"/>
    <property type="evidence" value="ECO:0007669"/>
    <property type="project" value="InterPro"/>
</dbReference>
<dbReference type="InterPro" id="IPR039425">
    <property type="entry name" value="RNA_pol_sigma-70-like"/>
</dbReference>
<dbReference type="SUPFAM" id="SSF88659">
    <property type="entry name" value="Sigma3 and sigma4 domains of RNA polymerase sigma factors"/>
    <property type="match status" value="1"/>
</dbReference>
<evidence type="ECO:0000259" key="5">
    <source>
        <dbReference type="Pfam" id="PF08281"/>
    </source>
</evidence>
<dbReference type="Gene3D" id="1.10.1740.10">
    <property type="match status" value="1"/>
</dbReference>
<protein>
    <submittedName>
        <fullName evidence="6">RNA polymerase sigma factor, sigma-70 family</fullName>
    </submittedName>
</protein>
<evidence type="ECO:0000256" key="1">
    <source>
        <dbReference type="ARBA" id="ARBA00010641"/>
    </source>
</evidence>
<evidence type="ECO:0000256" key="3">
    <source>
        <dbReference type="ARBA" id="ARBA00023082"/>
    </source>
</evidence>
<dbReference type="GO" id="GO:0006352">
    <property type="term" value="P:DNA-templated transcription initiation"/>
    <property type="evidence" value="ECO:0007669"/>
    <property type="project" value="InterPro"/>
</dbReference>
<sequence>MSHEQIVHDDHNTAVWLAFKEGNWDAYTQLYNQYFKILNNYGHKFTRDVNVIEDAIHDLFIRLWTNRAGLGNPASVKNYLFKSLRSIIFRKLQSKSRFVDLEDEAEHNFPFEISFDQQLMADEEEQELQKKIKFHVKALPARQQEIIYLRFYEGLGYDEIADIMEINISSAYKLIYKAFDNLQDVLKTSKLAIVLALYSCFCINNY</sequence>
<accession>A0A1G7ZGC9</accession>
<feature type="domain" description="RNA polymerase sigma factor 70 region 4 type 2" evidence="5">
    <location>
        <begin position="138"/>
        <end position="179"/>
    </location>
</feature>
<keyword evidence="7" id="KW-1185">Reference proteome</keyword>
<dbReference type="InterPro" id="IPR036388">
    <property type="entry name" value="WH-like_DNA-bd_sf"/>
</dbReference>
<dbReference type="Proteomes" id="UP000199705">
    <property type="component" value="Unassembled WGS sequence"/>
</dbReference>
<dbReference type="InterPro" id="IPR014284">
    <property type="entry name" value="RNA_pol_sigma-70_dom"/>
</dbReference>
<keyword evidence="2" id="KW-0805">Transcription regulation</keyword>
<dbReference type="SUPFAM" id="SSF88946">
    <property type="entry name" value="Sigma2 domain of RNA polymerase sigma factors"/>
    <property type="match status" value="1"/>
</dbReference>
<dbReference type="CDD" id="cd06171">
    <property type="entry name" value="Sigma70_r4"/>
    <property type="match status" value="1"/>
</dbReference>
<dbReference type="RefSeq" id="WP_091168218.1">
    <property type="nucleotide sequence ID" value="NZ_FNCG01000006.1"/>
</dbReference>
<dbReference type="EMBL" id="FNCG01000006">
    <property type="protein sequence ID" value="SDH07758.1"/>
    <property type="molecule type" value="Genomic_DNA"/>
</dbReference>
<reference evidence="7" key="1">
    <citation type="submission" date="2016-10" db="EMBL/GenBank/DDBJ databases">
        <authorList>
            <person name="Varghese N."/>
            <person name="Submissions S."/>
        </authorList>
    </citation>
    <scope>NUCLEOTIDE SEQUENCE [LARGE SCALE GENOMIC DNA]</scope>
    <source>
        <strain evidence="7">Gh-67</strain>
    </source>
</reference>
<dbReference type="Pfam" id="PF08281">
    <property type="entry name" value="Sigma70_r4_2"/>
    <property type="match status" value="1"/>
</dbReference>
<dbReference type="GO" id="GO:0016987">
    <property type="term" value="F:sigma factor activity"/>
    <property type="evidence" value="ECO:0007669"/>
    <property type="project" value="UniProtKB-KW"/>
</dbReference>